<sequence length="94" mass="9937">MSAPFPYGPYKIINFENGDINILPIKLVIIPVVATPEAAPEITPTAPQKLAFNVNNLVNILKDAQPANLERPITDHVPGDKGIVAINVGAAPSS</sequence>
<gene>
    <name evidence="1" type="ORF">Clacol_010245</name>
</gene>
<keyword evidence="2" id="KW-1185">Reference proteome</keyword>
<organism evidence="1 2">
    <name type="scientific">Clathrus columnatus</name>
    <dbReference type="NCBI Taxonomy" id="1419009"/>
    <lineage>
        <taxon>Eukaryota</taxon>
        <taxon>Fungi</taxon>
        <taxon>Dikarya</taxon>
        <taxon>Basidiomycota</taxon>
        <taxon>Agaricomycotina</taxon>
        <taxon>Agaricomycetes</taxon>
        <taxon>Phallomycetidae</taxon>
        <taxon>Phallales</taxon>
        <taxon>Clathraceae</taxon>
        <taxon>Clathrus</taxon>
    </lineage>
</organism>
<comment type="caution">
    <text evidence="1">The sequence shown here is derived from an EMBL/GenBank/DDBJ whole genome shotgun (WGS) entry which is preliminary data.</text>
</comment>
<dbReference type="AlphaFoldDB" id="A0AAV5AUH9"/>
<reference evidence="1" key="1">
    <citation type="submission" date="2021-10" db="EMBL/GenBank/DDBJ databases">
        <title>De novo Genome Assembly of Clathrus columnatus (Basidiomycota, Fungi) Using Illumina and Nanopore Sequence Data.</title>
        <authorList>
            <person name="Ogiso-Tanaka E."/>
            <person name="Itagaki H."/>
            <person name="Hosoya T."/>
            <person name="Hosaka K."/>
        </authorList>
    </citation>
    <scope>NUCLEOTIDE SEQUENCE</scope>
    <source>
        <strain evidence="1">MO-923</strain>
    </source>
</reference>
<dbReference type="Proteomes" id="UP001050691">
    <property type="component" value="Unassembled WGS sequence"/>
</dbReference>
<evidence type="ECO:0000313" key="2">
    <source>
        <dbReference type="Proteomes" id="UP001050691"/>
    </source>
</evidence>
<name>A0AAV5AUH9_9AGAM</name>
<protein>
    <submittedName>
        <fullName evidence="1">Uncharacterized protein</fullName>
    </submittedName>
</protein>
<evidence type="ECO:0000313" key="1">
    <source>
        <dbReference type="EMBL" id="GJJ15966.1"/>
    </source>
</evidence>
<dbReference type="EMBL" id="BPWL01000011">
    <property type="protein sequence ID" value="GJJ15966.1"/>
    <property type="molecule type" value="Genomic_DNA"/>
</dbReference>
<accession>A0AAV5AUH9</accession>
<proteinExistence type="predicted"/>